<evidence type="ECO:0000313" key="4">
    <source>
        <dbReference type="Proteomes" id="UP000028582"/>
    </source>
</evidence>
<feature type="compositionally biased region" description="Basic and acidic residues" evidence="1">
    <location>
        <begin position="82"/>
        <end position="100"/>
    </location>
</feature>
<dbReference type="PANTHER" id="PTHR34409">
    <property type="entry name" value="SET DOMAIN-CONTAINING PROTEIN"/>
    <property type="match status" value="1"/>
</dbReference>
<evidence type="ECO:0000313" key="3">
    <source>
        <dbReference type="EMBL" id="ETO79443.1"/>
    </source>
</evidence>
<comment type="caution">
    <text evidence="3">The sequence shown here is derived from an EMBL/GenBank/DDBJ whole genome shotgun (WGS) entry which is preliminary data.</text>
</comment>
<dbReference type="AlphaFoldDB" id="A0A081AKN2"/>
<dbReference type="EMBL" id="ANJA01001093">
    <property type="protein sequence ID" value="ETO79443.1"/>
    <property type="molecule type" value="Genomic_DNA"/>
</dbReference>
<evidence type="ECO:0000256" key="1">
    <source>
        <dbReference type="SAM" id="MobiDB-lite"/>
    </source>
</evidence>
<feature type="region of interest" description="Disordered" evidence="1">
    <location>
        <begin position="69"/>
        <end position="164"/>
    </location>
</feature>
<gene>
    <name evidence="3" type="ORF">F444_05826</name>
</gene>
<protein>
    <recommendedName>
        <fullName evidence="2">DUF6818 domain-containing protein</fullName>
    </recommendedName>
</protein>
<sequence length="164" mass="17963">MPRRGGRASGSEGYSITDIDKVVDCVRSVKPIGANEWEEVLEQYQQYAAANGRAVRNLISIKKKFQSLINAKEPTGDPDCPEYVRDAREVQDLNAEKTEHDDDIDDSRGGTQESANDRSDDPAQPGESTQQSDGAPHYDGGGRVGQPNNHRQSDQASYFSGCMS</sequence>
<evidence type="ECO:0000259" key="2">
    <source>
        <dbReference type="Pfam" id="PF20681"/>
    </source>
</evidence>
<feature type="compositionally biased region" description="Polar residues" evidence="1">
    <location>
        <begin position="146"/>
        <end position="164"/>
    </location>
</feature>
<dbReference type="Pfam" id="PF20681">
    <property type="entry name" value="DUF6818"/>
    <property type="match status" value="1"/>
</dbReference>
<dbReference type="PANTHER" id="PTHR34409:SF1">
    <property type="entry name" value="MYB-LIKE DOMAIN-CONTAINING PROTEIN"/>
    <property type="match status" value="1"/>
</dbReference>
<feature type="domain" description="DUF6818" evidence="2">
    <location>
        <begin position="31"/>
        <end position="106"/>
    </location>
</feature>
<accession>A0A081AKN2</accession>
<reference evidence="3 4" key="1">
    <citation type="submission" date="2013-11" db="EMBL/GenBank/DDBJ databases">
        <title>The Genome Sequence of Phytophthora parasitica P1976.</title>
        <authorList>
            <consortium name="The Broad Institute Genomics Platform"/>
            <person name="Russ C."/>
            <person name="Tyler B."/>
            <person name="Panabieres F."/>
            <person name="Shan W."/>
            <person name="Tripathy S."/>
            <person name="Grunwald N."/>
            <person name="Machado M."/>
            <person name="Johnson C.S."/>
            <person name="Walker B."/>
            <person name="Young S."/>
            <person name="Zeng Q."/>
            <person name="Gargeya S."/>
            <person name="Fitzgerald M."/>
            <person name="Haas B."/>
            <person name="Abouelleil A."/>
            <person name="Allen A.W."/>
            <person name="Alvarado L."/>
            <person name="Arachchi H.M."/>
            <person name="Berlin A.M."/>
            <person name="Chapman S.B."/>
            <person name="Gainer-Dewar J."/>
            <person name="Goldberg J."/>
            <person name="Griggs A."/>
            <person name="Gujja S."/>
            <person name="Hansen M."/>
            <person name="Howarth C."/>
            <person name="Imamovic A."/>
            <person name="Ireland A."/>
            <person name="Larimer J."/>
            <person name="McCowan C."/>
            <person name="Murphy C."/>
            <person name="Pearson M."/>
            <person name="Poon T.W."/>
            <person name="Priest M."/>
            <person name="Roberts A."/>
            <person name="Saif S."/>
            <person name="Shea T."/>
            <person name="Sisk P."/>
            <person name="Sykes S."/>
            <person name="Wortman J."/>
            <person name="Nusbaum C."/>
            <person name="Birren B."/>
        </authorList>
    </citation>
    <scope>NUCLEOTIDE SEQUENCE [LARGE SCALE GENOMIC DNA]</scope>
    <source>
        <strain evidence="3 4">P1976</strain>
    </source>
</reference>
<dbReference type="InterPro" id="IPR049203">
    <property type="entry name" value="DUF6818"/>
</dbReference>
<proteinExistence type="predicted"/>
<dbReference type="Proteomes" id="UP000028582">
    <property type="component" value="Unassembled WGS sequence"/>
</dbReference>
<name>A0A081AKN2_PHYNI</name>
<organism evidence="3 4">
    <name type="scientific">Phytophthora nicotianae P1976</name>
    <dbReference type="NCBI Taxonomy" id="1317066"/>
    <lineage>
        <taxon>Eukaryota</taxon>
        <taxon>Sar</taxon>
        <taxon>Stramenopiles</taxon>
        <taxon>Oomycota</taxon>
        <taxon>Peronosporomycetes</taxon>
        <taxon>Peronosporales</taxon>
        <taxon>Peronosporaceae</taxon>
        <taxon>Phytophthora</taxon>
    </lineage>
</organism>